<evidence type="ECO:0000256" key="3">
    <source>
        <dbReference type="ARBA" id="ARBA00022777"/>
    </source>
</evidence>
<feature type="domain" description="Protein kinase" evidence="7">
    <location>
        <begin position="70"/>
        <end position="360"/>
    </location>
</feature>
<dbReference type="STRING" id="54.SAMN02745121_02880"/>
<reference evidence="9" key="1">
    <citation type="submission" date="2016-10" db="EMBL/GenBank/DDBJ databases">
        <authorList>
            <person name="Varghese N."/>
            <person name="Submissions S."/>
        </authorList>
    </citation>
    <scope>NUCLEOTIDE SEQUENCE [LARGE SCALE GENOMIC DNA]</scope>
    <source>
        <strain evidence="9">ATCC 25963</strain>
    </source>
</reference>
<feature type="binding site" evidence="5">
    <location>
        <position position="99"/>
    </location>
    <ligand>
        <name>ATP</name>
        <dbReference type="ChEBI" id="CHEBI:30616"/>
    </ligand>
</feature>
<keyword evidence="9" id="KW-1185">Reference proteome</keyword>
<evidence type="ECO:0000313" key="9">
    <source>
        <dbReference type="Proteomes" id="UP000199400"/>
    </source>
</evidence>
<dbReference type="Pfam" id="PF00069">
    <property type="entry name" value="Pkinase"/>
    <property type="match status" value="1"/>
</dbReference>
<keyword evidence="4 5" id="KW-0067">ATP-binding</keyword>
<dbReference type="PANTHER" id="PTHR43289">
    <property type="entry name" value="MITOGEN-ACTIVATED PROTEIN KINASE KINASE KINASE 20-RELATED"/>
    <property type="match status" value="1"/>
</dbReference>
<evidence type="ECO:0000256" key="5">
    <source>
        <dbReference type="PROSITE-ProRule" id="PRU10141"/>
    </source>
</evidence>
<dbReference type="Gene3D" id="1.10.510.10">
    <property type="entry name" value="Transferase(Phosphotransferase) domain 1"/>
    <property type="match status" value="1"/>
</dbReference>
<keyword evidence="1" id="KW-0808">Transferase</keyword>
<dbReference type="Proteomes" id="UP000199400">
    <property type="component" value="Unassembled WGS sequence"/>
</dbReference>
<proteinExistence type="predicted"/>
<dbReference type="OrthoDB" id="9801841at2"/>
<protein>
    <submittedName>
        <fullName evidence="8">Serine/threonine protein kinase</fullName>
    </submittedName>
</protein>
<dbReference type="PROSITE" id="PS50011">
    <property type="entry name" value="PROTEIN_KINASE_DOM"/>
    <property type="match status" value="1"/>
</dbReference>
<dbReference type="SUPFAM" id="SSF48452">
    <property type="entry name" value="TPR-like"/>
    <property type="match status" value="2"/>
</dbReference>
<feature type="compositionally biased region" description="Pro residues" evidence="6">
    <location>
        <begin position="35"/>
        <end position="46"/>
    </location>
</feature>
<keyword evidence="8" id="KW-0723">Serine/threonine-protein kinase</keyword>
<evidence type="ECO:0000256" key="1">
    <source>
        <dbReference type="ARBA" id="ARBA00022679"/>
    </source>
</evidence>
<feature type="region of interest" description="Disordered" evidence="6">
    <location>
        <begin position="1"/>
        <end position="60"/>
    </location>
</feature>
<dbReference type="Gene3D" id="3.30.200.20">
    <property type="entry name" value="Phosphorylase Kinase, domain 1"/>
    <property type="match status" value="1"/>
</dbReference>
<dbReference type="AlphaFoldDB" id="A0A1I1XI53"/>
<dbReference type="GO" id="GO:0005524">
    <property type="term" value="F:ATP binding"/>
    <property type="evidence" value="ECO:0007669"/>
    <property type="project" value="UniProtKB-UniRule"/>
</dbReference>
<dbReference type="InterPro" id="IPR000719">
    <property type="entry name" value="Prot_kinase_dom"/>
</dbReference>
<dbReference type="PROSITE" id="PS00108">
    <property type="entry name" value="PROTEIN_KINASE_ST"/>
    <property type="match status" value="1"/>
</dbReference>
<dbReference type="Gene3D" id="1.25.40.10">
    <property type="entry name" value="Tetratricopeptide repeat domain"/>
    <property type="match status" value="2"/>
</dbReference>
<dbReference type="InterPro" id="IPR017441">
    <property type="entry name" value="Protein_kinase_ATP_BS"/>
</dbReference>
<sequence length="926" mass="99369">MRPPQGPWYDAPRLVSSPADLTLDTPLTPVLSHASPPPEAGTPLTPPVDGEPANDCSADLEPLPSRIGRFNVLKRLGSGGMGVVYVAYDRDLDRKVALKVLRTAAVSRSKRDKARHRLMREAQAMAQLSHPNVIAIFDVGSIEDEIFFAMEFVKGVTLTKWLRSAEGPNGPRRRGWKEVLLVFMQAGRGLAAAHKAGIIHRDFKPDNVLIDAEGRVRVGDFGLARAGHGLGPLARPDTYTEVIKAMAEKSLLDMRITRTGGMTGTPAYMAPEQYLGQATDARTDQFSFCVALYEGLYGQRPFVGDRVPVVREAVLAGRVQEVPKDTDVPAWLHRIVLRGLSVRPADRFKSMDELLDHLNETPRPRGIGRRLALAAGLAVAFAGAAFAVYDVVAARSEKPVLSGMCKVPDLGWDEARRAALGRALTERPGGAVFTGPTLAELDHHAQELRDMYQETCRNAQAESEGGDAAARRRACLERRRSAFAGLARALSEASGPGLDRAGTALDALPAPRDCDDPRRLAAVVPVPEDDDQRAQVERLRAEFDYAAAVLALGDAPRAWDIARALATDDETWLPARAEALYGRAAIERALGRAESAARGLADALWAAEASRHDEVAADALTLQFAVECEDLGRRGEARRLWPRLSAALQRLGDDGRREASARGRYGRALLQEGDVETARVELTAALRRGEETLGREHPRLLPILLDLATACQRGGRDREASGHVARADALAATRLPPEHPDRARVHVVAGDLARARSDTAAARQRYDDALAIYTKIYGQDHPDMSLALVGRGLAAAADHRWADAAGDLRRALAAWEHVLGPEHPRLVEPLTWLCAVDSALGEHAAAQGACARALALATRAAVPAQVALARFALAKARAAADLAAGETGPESRAQTVALARQALGEASAGGETALAAAISAWIAGQG</sequence>
<accession>A0A1I1XI53</accession>
<evidence type="ECO:0000259" key="7">
    <source>
        <dbReference type="PROSITE" id="PS50011"/>
    </source>
</evidence>
<name>A0A1I1XI53_9BACT</name>
<evidence type="ECO:0000313" key="8">
    <source>
        <dbReference type="EMBL" id="SFE07045.1"/>
    </source>
</evidence>
<dbReference type="PANTHER" id="PTHR43289:SF34">
    <property type="entry name" value="SERINE_THREONINE-PROTEIN KINASE YBDM-RELATED"/>
    <property type="match status" value="1"/>
</dbReference>
<dbReference type="CDD" id="cd14014">
    <property type="entry name" value="STKc_PknB_like"/>
    <property type="match status" value="1"/>
</dbReference>
<dbReference type="PROSITE" id="PS00107">
    <property type="entry name" value="PROTEIN_KINASE_ATP"/>
    <property type="match status" value="1"/>
</dbReference>
<evidence type="ECO:0000256" key="2">
    <source>
        <dbReference type="ARBA" id="ARBA00022741"/>
    </source>
</evidence>
<evidence type="ECO:0000256" key="4">
    <source>
        <dbReference type="ARBA" id="ARBA00022840"/>
    </source>
</evidence>
<dbReference type="GO" id="GO:0004674">
    <property type="term" value="F:protein serine/threonine kinase activity"/>
    <property type="evidence" value="ECO:0007669"/>
    <property type="project" value="UniProtKB-KW"/>
</dbReference>
<dbReference type="SUPFAM" id="SSF56112">
    <property type="entry name" value="Protein kinase-like (PK-like)"/>
    <property type="match status" value="1"/>
</dbReference>
<keyword evidence="3 8" id="KW-0418">Kinase</keyword>
<dbReference type="EMBL" id="FOMX01000008">
    <property type="protein sequence ID" value="SFE07045.1"/>
    <property type="molecule type" value="Genomic_DNA"/>
</dbReference>
<gene>
    <name evidence="8" type="ORF">SAMN02745121_02880</name>
</gene>
<dbReference type="InterPro" id="IPR008271">
    <property type="entry name" value="Ser/Thr_kinase_AS"/>
</dbReference>
<dbReference type="Pfam" id="PF13374">
    <property type="entry name" value="TPR_10"/>
    <property type="match status" value="2"/>
</dbReference>
<dbReference type="InterPro" id="IPR011990">
    <property type="entry name" value="TPR-like_helical_dom_sf"/>
</dbReference>
<keyword evidence="2 5" id="KW-0547">Nucleotide-binding</keyword>
<organism evidence="8 9">
    <name type="scientific">Nannocystis exedens</name>
    <dbReference type="NCBI Taxonomy" id="54"/>
    <lineage>
        <taxon>Bacteria</taxon>
        <taxon>Pseudomonadati</taxon>
        <taxon>Myxococcota</taxon>
        <taxon>Polyangia</taxon>
        <taxon>Nannocystales</taxon>
        <taxon>Nannocystaceae</taxon>
        <taxon>Nannocystis</taxon>
    </lineage>
</organism>
<feature type="compositionally biased region" description="Low complexity" evidence="6">
    <location>
        <begin position="20"/>
        <end position="29"/>
    </location>
</feature>
<dbReference type="InterPro" id="IPR011009">
    <property type="entry name" value="Kinase-like_dom_sf"/>
</dbReference>
<evidence type="ECO:0000256" key="6">
    <source>
        <dbReference type="SAM" id="MobiDB-lite"/>
    </source>
</evidence>